<dbReference type="InterPro" id="IPR052708">
    <property type="entry name" value="PxpC"/>
</dbReference>
<dbReference type="Pfam" id="PF03746">
    <property type="entry name" value="LamB_YcsF"/>
    <property type="match status" value="1"/>
</dbReference>
<dbReference type="EMBL" id="CAADIW010000007">
    <property type="protein sequence ID" value="VFS16633.1"/>
    <property type="molecule type" value="Genomic_DNA"/>
</dbReference>
<evidence type="ECO:0000259" key="4">
    <source>
        <dbReference type="SMART" id="SM00797"/>
    </source>
</evidence>
<dbReference type="GO" id="GO:0016787">
    <property type="term" value="F:hydrolase activity"/>
    <property type="evidence" value="ECO:0007669"/>
    <property type="project" value="UniProtKB-KW"/>
</dbReference>
<dbReference type="GO" id="GO:0005975">
    <property type="term" value="P:carbohydrate metabolic process"/>
    <property type="evidence" value="ECO:0007669"/>
    <property type="project" value="InterPro"/>
</dbReference>
<feature type="domain" description="Carboxyltransferase" evidence="4">
    <location>
        <begin position="23"/>
        <end position="298"/>
    </location>
</feature>
<dbReference type="PANTHER" id="PTHR43309">
    <property type="entry name" value="5-OXOPROLINASE SUBUNIT C"/>
    <property type="match status" value="1"/>
</dbReference>
<organism evidence="5 6">
    <name type="scientific">Enterobacter cancerogenus</name>
    <dbReference type="NCBI Taxonomy" id="69218"/>
    <lineage>
        <taxon>Bacteria</taxon>
        <taxon>Pseudomonadati</taxon>
        <taxon>Pseudomonadota</taxon>
        <taxon>Gammaproteobacteria</taxon>
        <taxon>Enterobacterales</taxon>
        <taxon>Enterobacteriaceae</taxon>
        <taxon>Enterobacter</taxon>
        <taxon>Enterobacter cloacae complex</taxon>
    </lineage>
</organism>
<protein>
    <submittedName>
        <fullName evidence="5">Urea amidolyase-like protein</fullName>
    </submittedName>
</protein>
<proteinExistence type="predicted"/>
<dbReference type="Gene3D" id="2.40.100.10">
    <property type="entry name" value="Cyclophilin-like"/>
    <property type="match status" value="1"/>
</dbReference>
<dbReference type="InterPro" id="IPR029000">
    <property type="entry name" value="Cyclophilin-like_dom_sf"/>
</dbReference>
<dbReference type="InterPro" id="IPR053526">
    <property type="entry name" value="5-oxoprolinase_subunit"/>
</dbReference>
<evidence type="ECO:0000256" key="1">
    <source>
        <dbReference type="ARBA" id="ARBA00022741"/>
    </source>
</evidence>
<keyword evidence="5" id="KW-0456">Lyase</keyword>
<dbReference type="SMART" id="SM00797">
    <property type="entry name" value="AHS2"/>
    <property type="match status" value="1"/>
</dbReference>
<name>A0A484X1D3_9ENTR</name>
<dbReference type="Gene3D" id="3.20.20.370">
    <property type="entry name" value="Glycoside hydrolase/deacetylase"/>
    <property type="match status" value="1"/>
</dbReference>
<accession>A0A484X1D3</accession>
<dbReference type="NCBIfam" id="TIGR00724">
    <property type="entry name" value="urea_amlyse_rel"/>
    <property type="match status" value="1"/>
</dbReference>
<dbReference type="SUPFAM" id="SSF88713">
    <property type="entry name" value="Glycoside hydrolase/deacetylase"/>
    <property type="match status" value="1"/>
</dbReference>
<evidence type="ECO:0000313" key="6">
    <source>
        <dbReference type="Proteomes" id="UP000351155"/>
    </source>
</evidence>
<dbReference type="Pfam" id="PF02626">
    <property type="entry name" value="CT_A_B"/>
    <property type="match status" value="1"/>
</dbReference>
<keyword evidence="3" id="KW-0067">ATP-binding</keyword>
<dbReference type="InterPro" id="IPR003778">
    <property type="entry name" value="CT_A_B"/>
</dbReference>
<dbReference type="NCBIfam" id="NF045499">
    <property type="entry name" value="PxpC_5OPro"/>
    <property type="match status" value="1"/>
</dbReference>
<dbReference type="GO" id="GO:0016829">
    <property type="term" value="F:lyase activity"/>
    <property type="evidence" value="ECO:0007669"/>
    <property type="project" value="UniProtKB-KW"/>
</dbReference>
<keyword evidence="2" id="KW-0378">Hydrolase</keyword>
<dbReference type="InterPro" id="IPR011330">
    <property type="entry name" value="Glyco_hydro/deAcase_b/a-brl"/>
</dbReference>
<reference evidence="5 6" key="1">
    <citation type="submission" date="2019-03" db="EMBL/GenBank/DDBJ databases">
        <authorList>
            <consortium name="Pathogen Informatics"/>
        </authorList>
    </citation>
    <scope>NUCLEOTIDE SEQUENCE [LARGE SCALE GENOMIC DNA]</scope>
    <source>
        <strain evidence="5 6">NCTC12126</strain>
    </source>
</reference>
<evidence type="ECO:0000313" key="5">
    <source>
        <dbReference type="EMBL" id="VFS16633.1"/>
    </source>
</evidence>
<dbReference type="SUPFAM" id="SSF50891">
    <property type="entry name" value="Cyclophilin-like"/>
    <property type="match status" value="1"/>
</dbReference>
<dbReference type="Proteomes" id="UP000351155">
    <property type="component" value="Unassembled WGS sequence"/>
</dbReference>
<dbReference type="PANTHER" id="PTHR43309:SF3">
    <property type="entry name" value="5-OXOPROLINASE SUBUNIT C"/>
    <property type="match status" value="1"/>
</dbReference>
<dbReference type="InterPro" id="IPR005501">
    <property type="entry name" value="LamB/YcsF/PxpA-like"/>
</dbReference>
<sequence>MLTLIRAGLYTSVQDAGRFGMRQSGVSYCGALDRPALEIANVLVGNPGSTAALEITLGQCVIEFGQETWFALTGAGCDATLDGKAVWTGWRLRAQAGQRLTLNRPSHGVRSYLAVAGGLDVPDVLGSCSTDAKAGIGGHEGRLLRDGDRLAIKPAERHFSTAQGVKQLLWGNQIRALPGPEYQEFDAASQASFWRSPWKISPQSNRMGYRLQGQPLTRTTDRELLSHGLLPGVIQVPPNGQPIVLMNDAQTTGGYPRIACIIEADRYHLAQIPLGQPIHFVQCTLEEALKAGRISSATWSNWPGGWMAKIDLNADLGEGGSADDALMTLVSSVNIACGFHAGDAQTMLTSVRNAIKHGVAIGAHPGFPTGPILAERRWSCRRRRSTPRCSIRLARWTRLSVRSRVCCAT</sequence>
<evidence type="ECO:0000256" key="3">
    <source>
        <dbReference type="ARBA" id="ARBA00022840"/>
    </source>
</evidence>
<dbReference type="GO" id="GO:0005524">
    <property type="term" value="F:ATP binding"/>
    <property type="evidence" value="ECO:0007669"/>
    <property type="project" value="UniProtKB-KW"/>
</dbReference>
<dbReference type="AlphaFoldDB" id="A0A484X1D3"/>
<evidence type="ECO:0000256" key="2">
    <source>
        <dbReference type="ARBA" id="ARBA00022801"/>
    </source>
</evidence>
<keyword evidence="1" id="KW-0547">Nucleotide-binding</keyword>
<gene>
    <name evidence="5" type="primary">ybgL_2</name>
    <name evidence="5" type="ORF">NCTC12126_01441</name>
</gene>